<dbReference type="Pfam" id="PF13412">
    <property type="entry name" value="HTH_24"/>
    <property type="match status" value="1"/>
</dbReference>
<sequence>MTKLKQLQEDTHFRVLALLEKNPDISQRDMAKALGVSLGGANYALRALVDRGMVKAQNFSKSERKLAYAYVLTPQGLAEKTKLTAYFLKRKMAEYEALKAEIDSLQHALHDQRQSALTFDNEH</sequence>
<evidence type="ECO:0000313" key="3">
    <source>
        <dbReference type="Proteomes" id="UP000056322"/>
    </source>
</evidence>
<protein>
    <recommendedName>
        <fullName evidence="4">MarR family EPS-associated transcriptional regulator</fullName>
    </recommendedName>
</protein>
<dbReference type="HOGENOM" id="CLU_147409_1_0_4"/>
<evidence type="ECO:0008006" key="4">
    <source>
        <dbReference type="Google" id="ProtNLM"/>
    </source>
</evidence>
<accession>A0A0B7IUR2</accession>
<keyword evidence="3" id="KW-1185">Reference proteome</keyword>
<gene>
    <name evidence="2" type="ORF">BN1209_0961</name>
</gene>
<dbReference type="NCBIfam" id="TIGR04176">
    <property type="entry name" value="MarR_EPS"/>
    <property type="match status" value="1"/>
</dbReference>
<evidence type="ECO:0000313" key="2">
    <source>
        <dbReference type="EMBL" id="CEN56004.1"/>
    </source>
</evidence>
<evidence type="ECO:0000256" key="1">
    <source>
        <dbReference type="SAM" id="Coils"/>
    </source>
</evidence>
<reference evidence="3" key="1">
    <citation type="submission" date="2014-12" db="EMBL/GenBank/DDBJ databases">
        <authorList>
            <person name="Salcher M.M."/>
        </authorList>
    </citation>
    <scope>NUCLEOTIDE SEQUENCE [LARGE SCALE GENOMIC DNA]</scope>
    <source>
        <strain evidence="3">MMS-10A-171</strain>
    </source>
</reference>
<dbReference type="EMBL" id="LN794158">
    <property type="protein sequence ID" value="CEN56004.1"/>
    <property type="molecule type" value="Genomic_DNA"/>
</dbReference>
<dbReference type="RefSeq" id="WP_045751186.1">
    <property type="nucleotide sequence ID" value="NZ_LN794158.1"/>
</dbReference>
<dbReference type="Gene3D" id="1.10.10.10">
    <property type="entry name" value="Winged helix-like DNA-binding domain superfamily/Winged helix DNA-binding domain"/>
    <property type="match status" value="1"/>
</dbReference>
<dbReference type="OrthoDB" id="8537236at2"/>
<feature type="coiled-coil region" evidence="1">
    <location>
        <begin position="88"/>
        <end position="115"/>
    </location>
</feature>
<dbReference type="STRING" id="1581680.BN1209_0961"/>
<keyword evidence="1" id="KW-0175">Coiled coil</keyword>
<proteinExistence type="predicted"/>
<dbReference type="AlphaFoldDB" id="A0A0B7IUR2"/>
<dbReference type="InterPro" id="IPR026433">
    <property type="entry name" value="MarR_EPS"/>
</dbReference>
<organism evidence="2 3">
    <name type="scientific">Candidatus Methylopumilus turicensis</name>
    <dbReference type="NCBI Taxonomy" id="1581680"/>
    <lineage>
        <taxon>Bacteria</taxon>
        <taxon>Pseudomonadati</taxon>
        <taxon>Pseudomonadota</taxon>
        <taxon>Betaproteobacteria</taxon>
        <taxon>Nitrosomonadales</taxon>
        <taxon>Methylophilaceae</taxon>
        <taxon>Candidatus Methylopumilus</taxon>
    </lineage>
</organism>
<name>A0A0B7IUR2_9PROT</name>
<dbReference type="SUPFAM" id="SSF46785">
    <property type="entry name" value="Winged helix' DNA-binding domain"/>
    <property type="match status" value="1"/>
</dbReference>
<dbReference type="KEGG" id="mbac:BN1209_0961"/>
<dbReference type="Proteomes" id="UP000056322">
    <property type="component" value="Chromosome 1"/>
</dbReference>
<dbReference type="InterPro" id="IPR036388">
    <property type="entry name" value="WH-like_DNA-bd_sf"/>
</dbReference>
<dbReference type="InterPro" id="IPR036390">
    <property type="entry name" value="WH_DNA-bd_sf"/>
</dbReference>